<dbReference type="PANTHER" id="PTHR43434:SF3">
    <property type="entry name" value="GMP_IMP NUCLEOTIDASE YRFG"/>
    <property type="match status" value="1"/>
</dbReference>
<dbReference type="EMBL" id="RFES01000008">
    <property type="protein sequence ID" value="RSO55978.1"/>
    <property type="molecule type" value="Genomic_DNA"/>
</dbReference>
<proteinExistence type="predicted"/>
<dbReference type="Pfam" id="PF13419">
    <property type="entry name" value="HAD_2"/>
    <property type="match status" value="1"/>
</dbReference>
<dbReference type="SFLD" id="SFLDS00003">
    <property type="entry name" value="Haloacid_Dehalogenase"/>
    <property type="match status" value="1"/>
</dbReference>
<dbReference type="RefSeq" id="WP_125699293.1">
    <property type="nucleotide sequence ID" value="NZ_RFES01000008.1"/>
</dbReference>
<dbReference type="InterPro" id="IPR023214">
    <property type="entry name" value="HAD_sf"/>
</dbReference>
<dbReference type="Gene3D" id="3.40.50.1000">
    <property type="entry name" value="HAD superfamily/HAD-like"/>
    <property type="match status" value="1"/>
</dbReference>
<reference evidence="1 2" key="1">
    <citation type="submission" date="2018-10" db="EMBL/GenBank/DDBJ databases">
        <title>GWAS and RNA-Seq identify cryptic mechanisms of antimicrobial resistance in Acinetobacter baumannii.</title>
        <authorList>
            <person name="Sahl J.W."/>
        </authorList>
    </citation>
    <scope>NUCLEOTIDE SEQUENCE [LARGE SCALE GENOMIC DNA]</scope>
    <source>
        <strain evidence="1 2">TG41018</strain>
    </source>
</reference>
<dbReference type="PRINTS" id="PR00413">
    <property type="entry name" value="HADHALOGNASE"/>
</dbReference>
<comment type="caution">
    <text evidence="1">The sequence shown here is derived from an EMBL/GenBank/DDBJ whole genome shotgun (WGS) entry which is preliminary data.</text>
</comment>
<dbReference type="GO" id="GO:0005829">
    <property type="term" value="C:cytosol"/>
    <property type="evidence" value="ECO:0007669"/>
    <property type="project" value="TreeGrafter"/>
</dbReference>
<dbReference type="SFLD" id="SFLDG01129">
    <property type="entry name" value="C1.5:_HAD__Beta-PGM__Phosphata"/>
    <property type="match status" value="1"/>
</dbReference>
<accession>A0A429JXS1</accession>
<protein>
    <submittedName>
        <fullName evidence="1">HAD family hydrolase</fullName>
    </submittedName>
</protein>
<keyword evidence="1" id="KW-0378">Hydrolase</keyword>
<dbReference type="Proteomes" id="UP000276905">
    <property type="component" value="Unassembled WGS sequence"/>
</dbReference>
<dbReference type="SUPFAM" id="SSF56784">
    <property type="entry name" value="HAD-like"/>
    <property type="match status" value="1"/>
</dbReference>
<dbReference type="NCBIfam" id="TIGR01509">
    <property type="entry name" value="HAD-SF-IA-v3"/>
    <property type="match status" value="1"/>
</dbReference>
<sequence length="228" mass="26805">MSKIVMFDMDGTLLDLAFDDFIWNECLPKRHAEIHQLPLDQSKKTLYQFYQSHRHTLVWYSSAYWTKTVGVDVLKLQQEFQTKIQTRSGCIELLQELKEQGYNCWLVTNADRASLRLKLNNVAIEHFFDVIVSSEQIGYAKEDIHFWQYLQKLHPFDPDSTIFIDDTAPVLKTAEKFGIKYLFTILQPSSLKDVRKHEDLEYKALDRLTELLSILNQIDRKDNDVKIA</sequence>
<evidence type="ECO:0000313" key="2">
    <source>
        <dbReference type="Proteomes" id="UP000276905"/>
    </source>
</evidence>
<evidence type="ECO:0000313" key="1">
    <source>
        <dbReference type="EMBL" id="RSO55978.1"/>
    </source>
</evidence>
<organism evidence="1 2">
    <name type="scientific">Acinetobacter lactucae</name>
    <dbReference type="NCBI Taxonomy" id="1785128"/>
    <lineage>
        <taxon>Bacteria</taxon>
        <taxon>Pseudomonadati</taxon>
        <taxon>Pseudomonadota</taxon>
        <taxon>Gammaproteobacteria</taxon>
        <taxon>Moraxellales</taxon>
        <taxon>Moraxellaceae</taxon>
        <taxon>Acinetobacter</taxon>
        <taxon>Acinetobacter calcoaceticus/baumannii complex</taxon>
    </lineage>
</organism>
<dbReference type="GO" id="GO:0008967">
    <property type="term" value="F:phosphoglycolate phosphatase activity"/>
    <property type="evidence" value="ECO:0007669"/>
    <property type="project" value="TreeGrafter"/>
</dbReference>
<dbReference type="InterPro" id="IPR006439">
    <property type="entry name" value="HAD-SF_hydro_IA"/>
</dbReference>
<gene>
    <name evidence="1" type="ORF">EA756_12605</name>
</gene>
<dbReference type="CDD" id="cd01427">
    <property type="entry name" value="HAD_like"/>
    <property type="match status" value="1"/>
</dbReference>
<dbReference type="InterPro" id="IPR036412">
    <property type="entry name" value="HAD-like_sf"/>
</dbReference>
<name>A0A429JXS1_9GAMM</name>
<dbReference type="GO" id="GO:0006281">
    <property type="term" value="P:DNA repair"/>
    <property type="evidence" value="ECO:0007669"/>
    <property type="project" value="TreeGrafter"/>
</dbReference>
<dbReference type="PANTHER" id="PTHR43434">
    <property type="entry name" value="PHOSPHOGLYCOLATE PHOSPHATASE"/>
    <property type="match status" value="1"/>
</dbReference>
<dbReference type="InterPro" id="IPR050155">
    <property type="entry name" value="HAD-like_hydrolase_sf"/>
</dbReference>
<dbReference type="InterPro" id="IPR041492">
    <property type="entry name" value="HAD_2"/>
</dbReference>
<dbReference type="AlphaFoldDB" id="A0A429JXS1"/>